<dbReference type="CDD" id="cd01836">
    <property type="entry name" value="FeeA_FeeB_like"/>
    <property type="match status" value="1"/>
</dbReference>
<keyword evidence="2" id="KW-0378">Hydrolase</keyword>
<name>A0A4U6R358_9GAMM</name>
<dbReference type="PANTHER" id="PTHR30383">
    <property type="entry name" value="THIOESTERASE 1/PROTEASE 1/LYSOPHOSPHOLIPASE L1"/>
    <property type="match status" value="1"/>
</dbReference>
<comment type="caution">
    <text evidence="2">The sequence shown here is derived from an EMBL/GenBank/DDBJ whole genome shotgun (WGS) entry which is preliminary data.</text>
</comment>
<dbReference type="OrthoDB" id="9804395at2"/>
<reference evidence="2 3" key="1">
    <citation type="submission" date="2019-05" db="EMBL/GenBank/DDBJ databases">
        <title>Marinobacter panjinensis sp. nov., a moderately halophilic bacterium isolated from sea tidal flat environment.</title>
        <authorList>
            <person name="Yang W."/>
            <person name="An M."/>
            <person name="He W."/>
            <person name="Luo X."/>
            <person name="Zhu L."/>
            <person name="Chen G."/>
            <person name="Zhang Y."/>
            <person name="Wang Y."/>
        </authorList>
    </citation>
    <scope>NUCLEOTIDE SEQUENCE [LARGE SCALE GENOMIC DNA]</scope>
    <source>
        <strain evidence="2 3">PJ-16</strain>
    </source>
</reference>
<dbReference type="InterPro" id="IPR013830">
    <property type="entry name" value="SGNH_hydro"/>
</dbReference>
<dbReference type="InterPro" id="IPR036514">
    <property type="entry name" value="SGNH_hydro_sf"/>
</dbReference>
<dbReference type="PANTHER" id="PTHR30383:SF5">
    <property type="entry name" value="SGNH HYDROLASE-TYPE ESTERASE DOMAIN-CONTAINING PROTEIN"/>
    <property type="match status" value="1"/>
</dbReference>
<sequence length="255" mass="28193">MHLPFWLTTALLFPVLLYQGKRARKTTPRLPEAHGPSCGHYGEGQPDLRLLVIGESTAASVGVTTHDQGLASQLALQLHERTGRTISWHTFGVNGIRLDQLNRKLRGVDLPQANVVLLSMGVNDTTGFTPRYRFRRQLLALRDTLAAGYPGPVYLLSVPPIHLFTALPAPLRQVMGWRARQLNSVYEQLARQAPSGFRYLSYPAITDTSLLASDGYHPGSRGYRAIAEALVSQKLKSGAGVFYTADYSERLRGQE</sequence>
<feature type="domain" description="SGNH hydrolase-type esterase" evidence="1">
    <location>
        <begin position="52"/>
        <end position="225"/>
    </location>
</feature>
<evidence type="ECO:0000259" key="1">
    <source>
        <dbReference type="Pfam" id="PF13472"/>
    </source>
</evidence>
<organism evidence="2 3">
    <name type="scientific">Marinobacter panjinensis</name>
    <dbReference type="NCBI Taxonomy" id="2576384"/>
    <lineage>
        <taxon>Bacteria</taxon>
        <taxon>Pseudomonadati</taxon>
        <taxon>Pseudomonadota</taxon>
        <taxon>Gammaproteobacteria</taxon>
        <taxon>Pseudomonadales</taxon>
        <taxon>Marinobacteraceae</taxon>
        <taxon>Marinobacter</taxon>
    </lineage>
</organism>
<dbReference type="GO" id="GO:0004622">
    <property type="term" value="F:phosphatidylcholine lysophospholipase activity"/>
    <property type="evidence" value="ECO:0007669"/>
    <property type="project" value="TreeGrafter"/>
</dbReference>
<dbReference type="Pfam" id="PF13472">
    <property type="entry name" value="Lipase_GDSL_2"/>
    <property type="match status" value="1"/>
</dbReference>
<dbReference type="RefSeq" id="WP_137434188.1">
    <property type="nucleotide sequence ID" value="NZ_JANRHC010000004.1"/>
</dbReference>
<proteinExistence type="predicted"/>
<evidence type="ECO:0000313" key="2">
    <source>
        <dbReference type="EMBL" id="TKV66766.1"/>
    </source>
</evidence>
<dbReference type="Proteomes" id="UP000308488">
    <property type="component" value="Unassembled WGS sequence"/>
</dbReference>
<protein>
    <submittedName>
        <fullName evidence="2">SGNH/GDSL hydrolase family protein</fullName>
    </submittedName>
</protein>
<keyword evidence="3" id="KW-1185">Reference proteome</keyword>
<evidence type="ECO:0000313" key="3">
    <source>
        <dbReference type="Proteomes" id="UP000308488"/>
    </source>
</evidence>
<dbReference type="AlphaFoldDB" id="A0A4U6R358"/>
<dbReference type="InterPro" id="IPR051532">
    <property type="entry name" value="Ester_Hydrolysis_Enzymes"/>
</dbReference>
<dbReference type="SUPFAM" id="SSF52266">
    <property type="entry name" value="SGNH hydrolase"/>
    <property type="match status" value="1"/>
</dbReference>
<gene>
    <name evidence="2" type="ORF">FDP08_01005</name>
</gene>
<dbReference type="Gene3D" id="3.40.50.1110">
    <property type="entry name" value="SGNH hydrolase"/>
    <property type="match status" value="1"/>
</dbReference>
<accession>A0A4U6R358</accession>
<dbReference type="EMBL" id="SZYH01000001">
    <property type="protein sequence ID" value="TKV66766.1"/>
    <property type="molecule type" value="Genomic_DNA"/>
</dbReference>